<keyword evidence="4" id="KW-1015">Disulfide bond</keyword>
<evidence type="ECO:0000256" key="1">
    <source>
        <dbReference type="ARBA" id="ARBA00022536"/>
    </source>
</evidence>
<dbReference type="Pfam" id="PF14670">
    <property type="entry name" value="FXa_inhibition"/>
    <property type="match status" value="1"/>
</dbReference>
<dbReference type="SUPFAM" id="SSF101898">
    <property type="entry name" value="NHL repeat"/>
    <property type="match status" value="1"/>
</dbReference>
<name>A0ABD3TM09_SINWO</name>
<dbReference type="InterPro" id="IPR050778">
    <property type="entry name" value="Cueball_EGF_LRP_Nidogen"/>
</dbReference>
<dbReference type="InterPro" id="IPR000033">
    <property type="entry name" value="LDLR_classB_rpt"/>
</dbReference>
<feature type="repeat" description="LDL-receptor class B" evidence="6">
    <location>
        <begin position="395"/>
        <end position="435"/>
    </location>
</feature>
<dbReference type="SUPFAM" id="SSF63825">
    <property type="entry name" value="YWTD domain"/>
    <property type="match status" value="2"/>
</dbReference>
<evidence type="ECO:0000256" key="4">
    <source>
        <dbReference type="ARBA" id="ARBA00023157"/>
    </source>
</evidence>
<keyword evidence="5" id="KW-0325">Glycoprotein</keyword>
<dbReference type="SUPFAM" id="SSF57196">
    <property type="entry name" value="EGF/Laminin"/>
    <property type="match status" value="1"/>
</dbReference>
<reference evidence="7 8" key="1">
    <citation type="submission" date="2024-11" db="EMBL/GenBank/DDBJ databases">
        <title>Chromosome-level genome assembly of the freshwater bivalve Anodonta woodiana.</title>
        <authorList>
            <person name="Chen X."/>
        </authorList>
    </citation>
    <scope>NUCLEOTIDE SEQUENCE [LARGE SCALE GENOMIC DNA]</scope>
    <source>
        <strain evidence="7">MN2024</strain>
        <tissue evidence="7">Gills</tissue>
    </source>
</reference>
<dbReference type="EMBL" id="JBJQND010000018">
    <property type="protein sequence ID" value="KAL3837626.1"/>
    <property type="molecule type" value="Genomic_DNA"/>
</dbReference>
<dbReference type="PANTHER" id="PTHR46513">
    <property type="entry name" value="VITELLOGENIN RECEPTOR-LIKE PROTEIN-RELATED-RELATED"/>
    <property type="match status" value="1"/>
</dbReference>
<dbReference type="FunFam" id="2.120.10.30:FF:000132">
    <property type="entry name" value="Uncharacterized protein"/>
    <property type="match status" value="1"/>
</dbReference>
<dbReference type="PROSITE" id="PS51120">
    <property type="entry name" value="LDLRB"/>
    <property type="match status" value="4"/>
</dbReference>
<keyword evidence="8" id="KW-1185">Reference proteome</keyword>
<protein>
    <recommendedName>
        <fullName evidence="9">Vitellogenin receptor</fullName>
    </recommendedName>
</protein>
<evidence type="ECO:0000313" key="7">
    <source>
        <dbReference type="EMBL" id="KAL3837626.1"/>
    </source>
</evidence>
<feature type="repeat" description="LDL-receptor class B" evidence="6">
    <location>
        <begin position="128"/>
        <end position="171"/>
    </location>
</feature>
<evidence type="ECO:0000256" key="2">
    <source>
        <dbReference type="ARBA" id="ARBA00022729"/>
    </source>
</evidence>
<feature type="repeat" description="LDL-receptor class B" evidence="6">
    <location>
        <begin position="700"/>
        <end position="743"/>
    </location>
</feature>
<evidence type="ECO:0008006" key="9">
    <source>
        <dbReference type="Google" id="ProtNLM"/>
    </source>
</evidence>
<feature type="repeat" description="LDL-receptor class B" evidence="6">
    <location>
        <begin position="436"/>
        <end position="479"/>
    </location>
</feature>
<evidence type="ECO:0000256" key="3">
    <source>
        <dbReference type="ARBA" id="ARBA00022737"/>
    </source>
</evidence>
<evidence type="ECO:0000256" key="5">
    <source>
        <dbReference type="ARBA" id="ARBA00023180"/>
    </source>
</evidence>
<dbReference type="Pfam" id="PF00058">
    <property type="entry name" value="Ldl_recept_b"/>
    <property type="match status" value="2"/>
</dbReference>
<keyword evidence="1" id="KW-0245">EGF-like domain</keyword>
<dbReference type="AlphaFoldDB" id="A0ABD3TM09"/>
<evidence type="ECO:0000313" key="8">
    <source>
        <dbReference type="Proteomes" id="UP001634394"/>
    </source>
</evidence>
<dbReference type="Gene3D" id="2.120.10.30">
    <property type="entry name" value="TolB, C-terminal domain"/>
    <property type="match status" value="3"/>
</dbReference>
<proteinExistence type="predicted"/>
<keyword evidence="3" id="KW-0677">Repeat</keyword>
<dbReference type="SMART" id="SM00135">
    <property type="entry name" value="LY"/>
    <property type="match status" value="12"/>
</dbReference>
<evidence type="ECO:0000256" key="6">
    <source>
        <dbReference type="PROSITE-ProRule" id="PRU00461"/>
    </source>
</evidence>
<sequence>MIAADTYGVLLRIDITNNYSYVNIPFPNLVYAFDLDYDRTDDVIYWININNQIKSGSIFGMNIKTVFYLNGIAQSNGIAVDSISRLLFYTDLRNQIIAIINLKDYAHKTVINSGLGKPRAIVIDPINGKLYWIDSGNPPKIETSNYDGTNRQDIVNTGLTSPYGLDVDMHARVLYWCEIGTFKIKRANVDGSNQSLIYQEQVALQGCSIAFYQSYLYFTTWSYRNVIMRIRTDGSGLIFVASSTRINPLGIYVNHNGHLDTLPEDFILVLDESKIYIYRMNINNYTQFSIKIQNGSYPNAIDYDPNAAVMFWTDLSFRHIKSGSIYGNKHTTFGNFNQYAVLSGISLDVISGLLFYTDIGQNFIGVINIDANVTKTIISDDINTPQALVTDPTSGTIYWSSLTKIEKSSYDGTRRQELINTGLNASVDLAVDINVGVMYWCHYNTRKIEVANVDGSNRQVLYKDQATIYKCSIALHQSYLYYIDSSQSALMRIATDGSGMKSVVPSIFHDVMDIHVHSNTTLNQGINGCSNGRGGCSHFCFPQPGGSKVCDCPDDMTLQPDGLSCGKYISPETFLLFLDQRSRCIYIMDICNYKYVTIALKNIYAPYAIGYDPIDRNIYFTDYRFMQIVSVSIDENTQRTMRQLNISPHDIEIAVDAVSRLLFYSDSMISVLSLDGFMQKVVISNITGIPSDLVIDPINGHIYWTTSEYNGKIEKSNYDGTNRQEIINSGLGYLTGLAIDIQGMLFILYLTSFS</sequence>
<gene>
    <name evidence="7" type="ORF">ACJMK2_022972</name>
</gene>
<dbReference type="PANTHER" id="PTHR46513:SF44">
    <property type="entry name" value="LDL RECEPTOR RELATED PROTEIN 4"/>
    <property type="match status" value="1"/>
</dbReference>
<dbReference type="Proteomes" id="UP001634394">
    <property type="component" value="Unassembled WGS sequence"/>
</dbReference>
<comment type="caution">
    <text evidence="7">The sequence shown here is derived from an EMBL/GenBank/DDBJ whole genome shotgun (WGS) entry which is preliminary data.</text>
</comment>
<dbReference type="InterPro" id="IPR011042">
    <property type="entry name" value="6-blade_b-propeller_TolB-like"/>
</dbReference>
<keyword evidence="2" id="KW-0732">Signal</keyword>
<organism evidence="7 8">
    <name type="scientific">Sinanodonta woodiana</name>
    <name type="common">Chinese pond mussel</name>
    <name type="synonym">Anodonta woodiana</name>
    <dbReference type="NCBI Taxonomy" id="1069815"/>
    <lineage>
        <taxon>Eukaryota</taxon>
        <taxon>Metazoa</taxon>
        <taxon>Spiralia</taxon>
        <taxon>Lophotrochozoa</taxon>
        <taxon>Mollusca</taxon>
        <taxon>Bivalvia</taxon>
        <taxon>Autobranchia</taxon>
        <taxon>Heteroconchia</taxon>
        <taxon>Palaeoheterodonta</taxon>
        <taxon>Unionida</taxon>
        <taxon>Unionoidea</taxon>
        <taxon>Unionidae</taxon>
        <taxon>Unioninae</taxon>
        <taxon>Sinanodonta</taxon>
    </lineage>
</organism>
<dbReference type="FunFam" id="2.120.10.30:FF:000241">
    <property type="entry name" value="Low-density lipoprotein receptor-related protein 6"/>
    <property type="match status" value="1"/>
</dbReference>
<accession>A0ABD3TM09</accession>